<organism evidence="1 2">
    <name type="scientific">Gossypium aridum</name>
    <name type="common">American cotton</name>
    <name type="synonym">Erioxylum aridum</name>
    <dbReference type="NCBI Taxonomy" id="34290"/>
    <lineage>
        <taxon>Eukaryota</taxon>
        <taxon>Viridiplantae</taxon>
        <taxon>Streptophyta</taxon>
        <taxon>Embryophyta</taxon>
        <taxon>Tracheophyta</taxon>
        <taxon>Spermatophyta</taxon>
        <taxon>Magnoliopsida</taxon>
        <taxon>eudicotyledons</taxon>
        <taxon>Gunneridae</taxon>
        <taxon>Pentapetalae</taxon>
        <taxon>rosids</taxon>
        <taxon>malvids</taxon>
        <taxon>Malvales</taxon>
        <taxon>Malvaceae</taxon>
        <taxon>Malvoideae</taxon>
        <taxon>Gossypium</taxon>
    </lineage>
</organism>
<dbReference type="AlphaFoldDB" id="A0A7J8WZH0"/>
<feature type="non-terminal residue" evidence="1">
    <location>
        <position position="41"/>
    </location>
</feature>
<gene>
    <name evidence="1" type="ORF">Goari_011680</name>
</gene>
<evidence type="ECO:0000313" key="2">
    <source>
        <dbReference type="Proteomes" id="UP000593577"/>
    </source>
</evidence>
<dbReference type="EMBL" id="JABFAA010000004">
    <property type="protein sequence ID" value="MBA0679939.1"/>
    <property type="molecule type" value="Genomic_DNA"/>
</dbReference>
<reference evidence="1 2" key="1">
    <citation type="journal article" date="2019" name="Genome Biol. Evol.">
        <title>Insights into the evolution of the New World diploid cottons (Gossypium, subgenus Houzingenia) based on genome sequencing.</title>
        <authorList>
            <person name="Grover C.E."/>
            <person name="Arick M.A. 2nd"/>
            <person name="Thrash A."/>
            <person name="Conover J.L."/>
            <person name="Sanders W.S."/>
            <person name="Peterson D.G."/>
            <person name="Frelichowski J.E."/>
            <person name="Scheffler J.A."/>
            <person name="Scheffler B.E."/>
            <person name="Wendel J.F."/>
        </authorList>
    </citation>
    <scope>NUCLEOTIDE SEQUENCE [LARGE SCALE GENOMIC DNA]</scope>
    <source>
        <strain evidence="1">185</strain>
        <tissue evidence="1">Leaf</tissue>
    </source>
</reference>
<name>A0A7J8WZH0_GOSAI</name>
<keyword evidence="2" id="KW-1185">Reference proteome</keyword>
<comment type="caution">
    <text evidence="1">The sequence shown here is derived from an EMBL/GenBank/DDBJ whole genome shotgun (WGS) entry which is preliminary data.</text>
</comment>
<protein>
    <submittedName>
        <fullName evidence="1">Uncharacterized protein</fullName>
    </submittedName>
</protein>
<evidence type="ECO:0000313" key="1">
    <source>
        <dbReference type="EMBL" id="MBA0679939.1"/>
    </source>
</evidence>
<sequence length="41" mass="4777">MEGSIDDLEHDTHQVRWSFMGSLNWHMESCQLFLVDGSKPI</sequence>
<accession>A0A7J8WZH0</accession>
<proteinExistence type="predicted"/>
<dbReference type="Proteomes" id="UP000593577">
    <property type="component" value="Unassembled WGS sequence"/>
</dbReference>